<comment type="caution">
    <text evidence="2">The sequence shown here is derived from an EMBL/GenBank/DDBJ whole genome shotgun (WGS) entry which is preliminary data.</text>
</comment>
<reference evidence="2" key="1">
    <citation type="submission" date="2020-08" db="EMBL/GenBank/DDBJ databases">
        <title>Multicomponent nature underlies the extraordinary mechanical properties of spider dragline silk.</title>
        <authorList>
            <person name="Kono N."/>
            <person name="Nakamura H."/>
            <person name="Mori M."/>
            <person name="Yoshida Y."/>
            <person name="Ohtoshi R."/>
            <person name="Malay A.D."/>
            <person name="Moran D.A.P."/>
            <person name="Tomita M."/>
            <person name="Numata K."/>
            <person name="Arakawa K."/>
        </authorList>
    </citation>
    <scope>NUCLEOTIDE SEQUENCE</scope>
</reference>
<feature type="compositionally biased region" description="Basic and acidic residues" evidence="1">
    <location>
        <begin position="33"/>
        <end position="42"/>
    </location>
</feature>
<sequence length="121" mass="13426">MLPKKHHSSLCFSRDPNSEPASEKVLQPSSLRVQKEREREESSMGQLSAKASVFKPINYQGEISREGSSSQGVGDLFTAMNYIKSKSILLSTAICFIRDSFGEMQEVRTLWDGGSTSNFTS</sequence>
<evidence type="ECO:0000313" key="2">
    <source>
        <dbReference type="EMBL" id="GFS66877.1"/>
    </source>
</evidence>
<proteinExistence type="predicted"/>
<keyword evidence="3" id="KW-1185">Reference proteome</keyword>
<gene>
    <name evidence="2" type="ORF">TNIN_203371</name>
</gene>
<organism evidence="2 3">
    <name type="scientific">Trichonephila inaurata madagascariensis</name>
    <dbReference type="NCBI Taxonomy" id="2747483"/>
    <lineage>
        <taxon>Eukaryota</taxon>
        <taxon>Metazoa</taxon>
        <taxon>Ecdysozoa</taxon>
        <taxon>Arthropoda</taxon>
        <taxon>Chelicerata</taxon>
        <taxon>Arachnida</taxon>
        <taxon>Araneae</taxon>
        <taxon>Araneomorphae</taxon>
        <taxon>Entelegynae</taxon>
        <taxon>Araneoidea</taxon>
        <taxon>Nephilidae</taxon>
        <taxon>Trichonephila</taxon>
        <taxon>Trichonephila inaurata</taxon>
    </lineage>
</organism>
<feature type="region of interest" description="Disordered" evidence="1">
    <location>
        <begin position="1"/>
        <end position="47"/>
    </location>
</feature>
<protein>
    <submittedName>
        <fullName evidence="2">Uncharacterized protein</fullName>
    </submittedName>
</protein>
<dbReference type="Proteomes" id="UP000886998">
    <property type="component" value="Unassembled WGS sequence"/>
</dbReference>
<evidence type="ECO:0000256" key="1">
    <source>
        <dbReference type="SAM" id="MobiDB-lite"/>
    </source>
</evidence>
<dbReference type="EMBL" id="BMAV01028261">
    <property type="protein sequence ID" value="GFS66877.1"/>
    <property type="molecule type" value="Genomic_DNA"/>
</dbReference>
<accession>A0A8X6MKP8</accession>
<name>A0A8X6MKP8_9ARAC</name>
<dbReference type="AlphaFoldDB" id="A0A8X6MKP8"/>
<evidence type="ECO:0000313" key="3">
    <source>
        <dbReference type="Proteomes" id="UP000886998"/>
    </source>
</evidence>